<gene>
    <name evidence="1" type="ORF">QN277_000880</name>
</gene>
<evidence type="ECO:0000313" key="1">
    <source>
        <dbReference type="EMBL" id="KAK4283986.1"/>
    </source>
</evidence>
<sequence>MIPVEIGQPSWRKIKTLQEGEGSNDKALRTKLDLIDEVRVAAHCRELAAKQLLAAKYNRKVRPRSFNRGNLVLRRADIRNKNSKDGKLAVNWEGPYQVKEKLDNGAYILETLGRKPIKRTWNAEKLRIYYS</sequence>
<reference evidence="1" key="1">
    <citation type="submission" date="2023-10" db="EMBL/GenBank/DDBJ databases">
        <title>Chromosome-level genome of the transformable northern wattle, Acacia crassicarpa.</title>
        <authorList>
            <person name="Massaro I."/>
            <person name="Sinha N.R."/>
            <person name="Poethig S."/>
            <person name="Leichty A.R."/>
        </authorList>
    </citation>
    <scope>NUCLEOTIDE SEQUENCE</scope>
    <source>
        <strain evidence="1">Acra3RX</strain>
        <tissue evidence="1">Leaf</tissue>
    </source>
</reference>
<accession>A0AAE1TGG0</accession>
<comment type="caution">
    <text evidence="1">The sequence shown here is derived from an EMBL/GenBank/DDBJ whole genome shotgun (WGS) entry which is preliminary data.</text>
</comment>
<dbReference type="PANTHER" id="PTHR48475:SF1">
    <property type="entry name" value="RNASE H TYPE-1 DOMAIN-CONTAINING PROTEIN"/>
    <property type="match status" value="1"/>
</dbReference>
<name>A0AAE1TGG0_9FABA</name>
<evidence type="ECO:0000313" key="2">
    <source>
        <dbReference type="Proteomes" id="UP001293593"/>
    </source>
</evidence>
<dbReference type="Proteomes" id="UP001293593">
    <property type="component" value="Unassembled WGS sequence"/>
</dbReference>
<keyword evidence="2" id="KW-1185">Reference proteome</keyword>
<dbReference type="PANTHER" id="PTHR48475">
    <property type="entry name" value="RIBONUCLEASE H"/>
    <property type="match status" value="1"/>
</dbReference>
<proteinExistence type="predicted"/>
<organism evidence="1 2">
    <name type="scientific">Acacia crassicarpa</name>
    <name type="common">northern wattle</name>
    <dbReference type="NCBI Taxonomy" id="499986"/>
    <lineage>
        <taxon>Eukaryota</taxon>
        <taxon>Viridiplantae</taxon>
        <taxon>Streptophyta</taxon>
        <taxon>Embryophyta</taxon>
        <taxon>Tracheophyta</taxon>
        <taxon>Spermatophyta</taxon>
        <taxon>Magnoliopsida</taxon>
        <taxon>eudicotyledons</taxon>
        <taxon>Gunneridae</taxon>
        <taxon>Pentapetalae</taxon>
        <taxon>rosids</taxon>
        <taxon>fabids</taxon>
        <taxon>Fabales</taxon>
        <taxon>Fabaceae</taxon>
        <taxon>Caesalpinioideae</taxon>
        <taxon>mimosoid clade</taxon>
        <taxon>Acacieae</taxon>
        <taxon>Acacia</taxon>
    </lineage>
</organism>
<dbReference type="AlphaFoldDB" id="A0AAE1TGG0"/>
<dbReference type="EMBL" id="JAWXYG010000001">
    <property type="protein sequence ID" value="KAK4283986.1"/>
    <property type="molecule type" value="Genomic_DNA"/>
</dbReference>
<protein>
    <submittedName>
        <fullName evidence="1">Uncharacterized protein</fullName>
    </submittedName>
</protein>